<reference evidence="2" key="1">
    <citation type="submission" date="2018-05" db="EMBL/GenBank/DDBJ databases">
        <authorList>
            <person name="Lanie J.A."/>
            <person name="Ng W.-L."/>
            <person name="Kazmierczak K.M."/>
            <person name="Andrzejewski T.M."/>
            <person name="Davidsen T.M."/>
            <person name="Wayne K.J."/>
            <person name="Tettelin H."/>
            <person name="Glass J.I."/>
            <person name="Rusch D."/>
            <person name="Podicherti R."/>
            <person name="Tsui H.-C.T."/>
            <person name="Winkler M.E."/>
        </authorList>
    </citation>
    <scope>NUCLEOTIDE SEQUENCE</scope>
</reference>
<feature type="coiled-coil region" evidence="1">
    <location>
        <begin position="24"/>
        <end position="58"/>
    </location>
</feature>
<evidence type="ECO:0008006" key="3">
    <source>
        <dbReference type="Google" id="ProtNLM"/>
    </source>
</evidence>
<accession>A0A382FGQ2</accession>
<organism evidence="2">
    <name type="scientific">marine metagenome</name>
    <dbReference type="NCBI Taxonomy" id="408172"/>
    <lineage>
        <taxon>unclassified sequences</taxon>
        <taxon>metagenomes</taxon>
        <taxon>ecological metagenomes</taxon>
    </lineage>
</organism>
<evidence type="ECO:0000313" key="2">
    <source>
        <dbReference type="EMBL" id="SVB62268.1"/>
    </source>
</evidence>
<sequence>MDDFLEIDEKKKTINSLNLDDFSVEDLNKYISELNKEISRAKEEINKKNKLKKEAQNFFK</sequence>
<name>A0A382FGQ2_9ZZZZ</name>
<protein>
    <recommendedName>
        <fullName evidence="3">DUF1192 domain-containing protein</fullName>
    </recommendedName>
</protein>
<evidence type="ECO:0000256" key="1">
    <source>
        <dbReference type="SAM" id="Coils"/>
    </source>
</evidence>
<keyword evidence="1" id="KW-0175">Coiled coil</keyword>
<dbReference type="Pfam" id="PF06698">
    <property type="entry name" value="DUF1192"/>
    <property type="match status" value="1"/>
</dbReference>
<dbReference type="InterPro" id="IPR009579">
    <property type="entry name" value="DUF1192"/>
</dbReference>
<dbReference type="AlphaFoldDB" id="A0A382FGQ2"/>
<dbReference type="EMBL" id="UINC01049924">
    <property type="protein sequence ID" value="SVB62268.1"/>
    <property type="molecule type" value="Genomic_DNA"/>
</dbReference>
<gene>
    <name evidence="2" type="ORF">METZ01_LOCUS215122</name>
</gene>
<proteinExistence type="predicted"/>